<organism evidence="1 2">
    <name type="scientific">Piromyces finnis</name>
    <dbReference type="NCBI Taxonomy" id="1754191"/>
    <lineage>
        <taxon>Eukaryota</taxon>
        <taxon>Fungi</taxon>
        <taxon>Fungi incertae sedis</taxon>
        <taxon>Chytridiomycota</taxon>
        <taxon>Chytridiomycota incertae sedis</taxon>
        <taxon>Neocallimastigomycetes</taxon>
        <taxon>Neocallimastigales</taxon>
        <taxon>Neocallimastigaceae</taxon>
        <taxon>Piromyces</taxon>
    </lineage>
</organism>
<keyword evidence="2" id="KW-1185">Reference proteome</keyword>
<evidence type="ECO:0000313" key="2">
    <source>
        <dbReference type="Proteomes" id="UP000193719"/>
    </source>
</evidence>
<comment type="caution">
    <text evidence="1">The sequence shown here is derived from an EMBL/GenBank/DDBJ whole genome shotgun (WGS) entry which is preliminary data.</text>
</comment>
<dbReference type="EMBL" id="MCFH01000001">
    <property type="protein sequence ID" value="ORX60940.1"/>
    <property type="molecule type" value="Genomic_DNA"/>
</dbReference>
<proteinExistence type="predicted"/>
<dbReference type="Proteomes" id="UP000193719">
    <property type="component" value="Unassembled WGS sequence"/>
</dbReference>
<sequence length="66" mass="8115">MYKLNPYFCNNTYKILFHFINLFKCYIYLCLPLNNSIFEVHLQFQFQKLFNGVNRSKIDIDKLRNN</sequence>
<reference evidence="1 2" key="1">
    <citation type="submission" date="2016-08" db="EMBL/GenBank/DDBJ databases">
        <title>Genomes of anaerobic fungi encode conserved fungal cellulosomes for biomass hydrolysis.</title>
        <authorList>
            <consortium name="DOE Joint Genome Institute"/>
            <person name="Haitjema C.H."/>
            <person name="Gilmore S.P."/>
            <person name="Henske J.K."/>
            <person name="Solomon K.V."/>
            <person name="De Groot R."/>
            <person name="Kuo A."/>
            <person name="Mondo S.J."/>
            <person name="Salamov A.A."/>
            <person name="Labutti K."/>
            <person name="Zhao Z."/>
            <person name="Chiniquy J."/>
            <person name="Barry K."/>
            <person name="Brewer H.M."/>
            <person name="Purvine S.O."/>
            <person name="Wright A.T."/>
            <person name="Boxma B."/>
            <person name="Van Alen T."/>
            <person name="Hackstein J.H."/>
            <person name="Baker S.E."/>
            <person name="Grigoriev I.V."/>
            <person name="O'Malley M.A."/>
        </authorList>
    </citation>
    <scope>NUCLEOTIDE SEQUENCE [LARGE SCALE GENOMIC DNA]</scope>
    <source>
        <strain evidence="2">finn</strain>
    </source>
</reference>
<evidence type="ECO:0000313" key="1">
    <source>
        <dbReference type="EMBL" id="ORX60940.1"/>
    </source>
</evidence>
<name>A0A1Y1VNU1_9FUNG</name>
<dbReference type="AlphaFoldDB" id="A0A1Y1VNU1"/>
<reference evidence="1 2" key="2">
    <citation type="submission" date="2016-08" db="EMBL/GenBank/DDBJ databases">
        <title>Pervasive Adenine N6-methylation of Active Genes in Fungi.</title>
        <authorList>
            <consortium name="DOE Joint Genome Institute"/>
            <person name="Mondo S.J."/>
            <person name="Dannebaum R.O."/>
            <person name="Kuo R.C."/>
            <person name="Labutti K."/>
            <person name="Haridas S."/>
            <person name="Kuo A."/>
            <person name="Salamov A."/>
            <person name="Ahrendt S.R."/>
            <person name="Lipzen A."/>
            <person name="Sullivan W."/>
            <person name="Andreopoulos W.B."/>
            <person name="Clum A."/>
            <person name="Lindquist E."/>
            <person name="Daum C."/>
            <person name="Ramamoorthy G.K."/>
            <person name="Gryganskyi A."/>
            <person name="Culley D."/>
            <person name="Magnuson J.K."/>
            <person name="James T.Y."/>
            <person name="O'Malley M.A."/>
            <person name="Stajich J.E."/>
            <person name="Spatafora J.W."/>
            <person name="Visel A."/>
            <person name="Grigoriev I.V."/>
        </authorList>
    </citation>
    <scope>NUCLEOTIDE SEQUENCE [LARGE SCALE GENOMIC DNA]</scope>
    <source>
        <strain evidence="2">finn</strain>
    </source>
</reference>
<protein>
    <submittedName>
        <fullName evidence="1">Uncharacterized protein</fullName>
    </submittedName>
</protein>
<gene>
    <name evidence="1" type="ORF">BCR36DRAFT_3981</name>
</gene>
<accession>A0A1Y1VNU1</accession>